<sequence>MIGRLRGLVPGLALAALAVGAAAVPLLPLHAQAGAESDHRARTEATRAVATQFLRRMFVDRDVRRAYDDFAAPDLIQHNPMMADGLAGHRAYFAQLEQRAGSSAGWANVNNMILVDGDLFALHHHAFTGPDDRGRVFVDIWRVANGRIVEHWDVIQPIPAEMAHDNGMGCGKGEDHAAALALRDTIAAPACGLPDSAASRSRSLEVVDAYDRMLRGGQVREAVDRMLTDDYRQHSPLIADGKAGALAFLERLLDKDAAAKLVMGPVRIIAEGDFVLMHRLTRYADGMRTANVEIFRVRDGRISAHWDVKQPIPETAANGNGMW</sequence>
<protein>
    <submittedName>
        <fullName evidence="2">Putative SnoaL-like aldol condensation-catalyzing enzyme</fullName>
    </submittedName>
</protein>
<evidence type="ECO:0000313" key="3">
    <source>
        <dbReference type="Proteomes" id="UP000571950"/>
    </source>
</evidence>
<feature type="domain" description="SnoaL-like" evidence="1">
    <location>
        <begin position="52"/>
        <end position="151"/>
    </location>
</feature>
<dbReference type="GO" id="GO:0030638">
    <property type="term" value="P:polyketide metabolic process"/>
    <property type="evidence" value="ECO:0007669"/>
    <property type="project" value="InterPro"/>
</dbReference>
<evidence type="ECO:0000259" key="1">
    <source>
        <dbReference type="Pfam" id="PF12680"/>
    </source>
</evidence>
<comment type="caution">
    <text evidence="2">The sequence shown here is derived from an EMBL/GenBank/DDBJ whole genome shotgun (WGS) entry which is preliminary data.</text>
</comment>
<dbReference type="SUPFAM" id="SSF54427">
    <property type="entry name" value="NTF2-like"/>
    <property type="match status" value="2"/>
</dbReference>
<dbReference type="InterPro" id="IPR032710">
    <property type="entry name" value="NTF2-like_dom_sf"/>
</dbReference>
<feature type="domain" description="SnoaL-like" evidence="1">
    <location>
        <begin position="212"/>
        <end position="305"/>
    </location>
</feature>
<dbReference type="PANTHER" id="PTHR38436:SF1">
    <property type="entry name" value="ESTER CYCLASE"/>
    <property type="match status" value="1"/>
</dbReference>
<dbReference type="EMBL" id="JACIDT010000011">
    <property type="protein sequence ID" value="MBB3927366.1"/>
    <property type="molecule type" value="Genomic_DNA"/>
</dbReference>
<dbReference type="InterPro" id="IPR009959">
    <property type="entry name" value="Cyclase_SnoaL-like"/>
</dbReference>
<dbReference type="InterPro" id="IPR037401">
    <property type="entry name" value="SnoaL-like"/>
</dbReference>
<evidence type="ECO:0000313" key="2">
    <source>
        <dbReference type="EMBL" id="MBB3927366.1"/>
    </source>
</evidence>
<organism evidence="2 3">
    <name type="scientific">Sphingobium jiangsuense</name>
    <dbReference type="NCBI Taxonomy" id="870476"/>
    <lineage>
        <taxon>Bacteria</taxon>
        <taxon>Pseudomonadati</taxon>
        <taxon>Pseudomonadota</taxon>
        <taxon>Alphaproteobacteria</taxon>
        <taxon>Sphingomonadales</taxon>
        <taxon>Sphingomonadaceae</taxon>
        <taxon>Sphingobium</taxon>
    </lineage>
</organism>
<dbReference type="PANTHER" id="PTHR38436">
    <property type="entry name" value="POLYKETIDE CYCLASE SNOAL-LIKE DOMAIN"/>
    <property type="match status" value="1"/>
</dbReference>
<proteinExistence type="predicted"/>
<dbReference type="RefSeq" id="WP_188072863.1">
    <property type="nucleotide sequence ID" value="NZ_BSPS01000034.1"/>
</dbReference>
<accession>A0A7W6BLV9</accession>
<name>A0A7W6BLV9_9SPHN</name>
<gene>
    <name evidence="2" type="ORF">GGR43_003095</name>
</gene>
<dbReference type="AlphaFoldDB" id="A0A7W6BLV9"/>
<keyword evidence="3" id="KW-1185">Reference proteome</keyword>
<dbReference type="Gene3D" id="3.10.450.50">
    <property type="match status" value="2"/>
</dbReference>
<dbReference type="Proteomes" id="UP000571950">
    <property type="component" value="Unassembled WGS sequence"/>
</dbReference>
<dbReference type="Pfam" id="PF12680">
    <property type="entry name" value="SnoaL_2"/>
    <property type="match status" value="2"/>
</dbReference>
<reference evidence="2 3" key="1">
    <citation type="submission" date="2020-08" db="EMBL/GenBank/DDBJ databases">
        <title>Genomic Encyclopedia of Type Strains, Phase IV (KMG-IV): sequencing the most valuable type-strain genomes for metagenomic binning, comparative biology and taxonomic classification.</title>
        <authorList>
            <person name="Goeker M."/>
        </authorList>
    </citation>
    <scope>NUCLEOTIDE SEQUENCE [LARGE SCALE GENOMIC DNA]</scope>
    <source>
        <strain evidence="2 3">DSM 26189</strain>
    </source>
</reference>